<dbReference type="InterPro" id="IPR013665">
    <property type="entry name" value="Sfi1_dom"/>
</dbReference>
<feature type="region of interest" description="Disordered" evidence="1">
    <location>
        <begin position="116"/>
        <end position="141"/>
    </location>
</feature>
<name>A0ABR3YLX9_9PEZI</name>
<feature type="compositionally biased region" description="Basic and acidic residues" evidence="1">
    <location>
        <begin position="223"/>
        <end position="233"/>
    </location>
</feature>
<feature type="compositionally biased region" description="Acidic residues" evidence="1">
    <location>
        <begin position="119"/>
        <end position="141"/>
    </location>
</feature>
<evidence type="ECO:0000256" key="1">
    <source>
        <dbReference type="SAM" id="MobiDB-lite"/>
    </source>
</evidence>
<evidence type="ECO:0000313" key="3">
    <source>
        <dbReference type="EMBL" id="KAL1889203.1"/>
    </source>
</evidence>
<proteinExistence type="predicted"/>
<evidence type="ECO:0000313" key="4">
    <source>
        <dbReference type="Proteomes" id="UP001583186"/>
    </source>
</evidence>
<feature type="region of interest" description="Disordered" evidence="1">
    <location>
        <begin position="153"/>
        <end position="210"/>
    </location>
</feature>
<sequence>MPSHAPLSSRDGRIRSSSLRQGSEFYYSNEDIELLHQVVALGQDILPTLPKRDKLPTTALFRAADIVFPRHGLDPDGEDKLSRIIFLVGGMRSTDNLLDRFRTVLGRMGIELEYVPDSSDLDADDGGDENDDINDDDAMDDEENKGRIVHHPNHHRRHSHIHASPPSPHPPSPPLSVHSVAPSSAGGLTSHSGVFPVAPHVTGRRRRNSDSVAEFVVAAGASRLDRGRQEHQHAQIGIGRQSHRSPARQQQHRQHHRRRSDSLAPPLVNYKDYFGTADERRPPPQLPPQPQLLPSLPLQQQQTRPRPSHTSRPIDPWLSQVPRYLTAPEEVEYTQEHVIPHKGDDLDRTRNVEESEGDFDYDDDDDDDDEAPGVDQYTQSLDLLSAAAARRHGHYNLPQQQQQHPHNIPPEIIGSRSTAHLSHNHNYQHHQQLPYRTRPFSQNVPHSAQPQLGTGPDRYTHSQHSSMQPAGSWTEPQSPRSRLSSVATDYEGFQAASDTTVQEELEAGPPPRVDPFIMAKVADTFFMRFAFLGGLAIDVWRTTSAAHQEQERYAAQMDRELSVSEALLMWSSVAGTHIDEMTQKTRQLTAPIEQQAITTEKDQLDEVDQQHVDDIEAEDDQDDHDDEAAVQYREKQEERERLMRRAARVYTITTMFNAVCHWHAMAKEEAGRTKVARRHLLRRKVFGAWREQTASDTVKADCFALSWAVKRWTAALHRGPKENTKLSVQFYNRDLVTVTFWTWLRAHQERTADAWAIDRLKKQAVEDWCQSTIAAAGAKDKAMSLEQKSLLSTAIIKWSEQAQSQALTLLSIEEQENETYMKAALQDWAKEAFCQEQLRALQAANKTRTKAAVLDFWRESAAEAQHRATQLDLDIAEEYAAHWHRETRLAIFRAVYEYDLKIDAVQSWVLAEKLAFLIRYRDEQLLWKTCLTIKANFGTDPDQQGQQGQQGEQQREDELARTADRLDKANAFAGLVSVFREQNERRSAWKQIAEYLDQEAMANKALGLWTAATAEHDEMNEIARRGAFYVGTANALSDWPVYAKNVRKERLRSTYYTFRREVKRKTAFDCIAAWRDAALRLGSEEHGDGAYAAADQLRYEHEAYTVFTTLNHWILETNDCLFQQTVAAEADAEVYLSRWRLQLADCEELGSAAAEHDTVTQLAGRWDDWELQAVQARGREHTATALLEKNERRLGRRVLAVWQQELADQLYLDSVGPDNDLRRSFAASTAPRWQGEEATSIGPGSSLWRLGASLSSPLIGRSDGPRPSPSYAPGHDGREDRPARVVQVGARPASALFHPVTETPVATTKQPFYSRGPYGAISGGYSVPAPGTAPAETAMTVNTAPQPSSAGPNQIRRLHRSATAAPFRQQMQKQQQATPFRSSSSPETAATAPARASSYNHRLLQRRLQSAARLADSVQLGPMSEFDEVEAAAEQGEVDDDPLALLDYADADVSSEGDDDLGLGAGSSSLLPERRNFQMLSSNTPTRHLFRPGSSELTAIAAPSVTRAPPQIRPAALPAQAHSNFRSSIAVTGGTGMSQSVGGLPAPADPRLSRFRPSRSLLRKSAVVGAAAASGTTVFPPSSSFDPITTTPMGPLPSPFERRLRAAYGDRSGRDNDNNNNLVDEEREDYSVGQRASLATATPIRQLPLRASFAASTAPATGRTGARVTFADVDQDKIDE</sequence>
<feature type="region of interest" description="Disordered" evidence="1">
    <location>
        <begin position="355"/>
        <end position="374"/>
    </location>
</feature>
<feature type="region of interest" description="Disordered" evidence="1">
    <location>
        <begin position="1256"/>
        <end position="1281"/>
    </location>
</feature>
<feature type="compositionally biased region" description="Polar residues" evidence="1">
    <location>
        <begin position="439"/>
        <end position="452"/>
    </location>
</feature>
<evidence type="ECO:0000259" key="2">
    <source>
        <dbReference type="Pfam" id="PF08457"/>
    </source>
</evidence>
<feature type="region of interest" description="Disordered" evidence="1">
    <location>
        <begin position="223"/>
        <end position="320"/>
    </location>
</feature>
<dbReference type="Pfam" id="PF08457">
    <property type="entry name" value="Sfi1"/>
    <property type="match status" value="1"/>
</dbReference>
<feature type="region of interest" description="Disordered" evidence="1">
    <location>
        <begin position="1364"/>
        <end position="1398"/>
    </location>
</feature>
<feature type="domain" description="Sfi1 spindle body" evidence="2">
    <location>
        <begin position="629"/>
        <end position="1204"/>
    </location>
</feature>
<feature type="compositionally biased region" description="Polar residues" evidence="1">
    <location>
        <begin position="462"/>
        <end position="485"/>
    </location>
</feature>
<protein>
    <recommendedName>
        <fullName evidence="2">Sfi1 spindle body domain-containing protein</fullName>
    </recommendedName>
</protein>
<feature type="compositionally biased region" description="Polar residues" evidence="1">
    <location>
        <begin position="1369"/>
        <end position="1380"/>
    </location>
</feature>
<accession>A0ABR3YLX9</accession>
<feature type="region of interest" description="Disordered" evidence="1">
    <location>
        <begin position="1607"/>
        <end position="1632"/>
    </location>
</feature>
<keyword evidence="4" id="KW-1185">Reference proteome</keyword>
<feature type="compositionally biased region" description="Pro residues" evidence="1">
    <location>
        <begin position="165"/>
        <end position="174"/>
    </location>
</feature>
<feature type="compositionally biased region" description="Low complexity" evidence="1">
    <location>
        <begin position="175"/>
        <end position="185"/>
    </location>
</feature>
<feature type="compositionally biased region" description="Low complexity" evidence="1">
    <location>
        <begin position="1381"/>
        <end position="1398"/>
    </location>
</feature>
<feature type="compositionally biased region" description="Low complexity" evidence="1">
    <location>
        <begin position="292"/>
        <end position="305"/>
    </location>
</feature>
<dbReference type="Proteomes" id="UP001583186">
    <property type="component" value="Unassembled WGS sequence"/>
</dbReference>
<gene>
    <name evidence="3" type="ORF">Sste5346_009061</name>
</gene>
<reference evidence="3 4" key="1">
    <citation type="journal article" date="2024" name="IMA Fungus">
        <title>IMA Genome - F19 : A genome assembly and annotation guide to empower mycologists, including annotated draft genome sequences of Ceratocystis pirilliformis, Diaporthe australafricana, Fusarium ophioides, Paecilomyces lecythidis, and Sporothrix stenoceras.</title>
        <authorList>
            <person name="Aylward J."/>
            <person name="Wilson A.M."/>
            <person name="Visagie C.M."/>
            <person name="Spraker J."/>
            <person name="Barnes I."/>
            <person name="Buitendag C."/>
            <person name="Ceriani C."/>
            <person name="Del Mar Angel L."/>
            <person name="du Plessis D."/>
            <person name="Fuchs T."/>
            <person name="Gasser K."/>
            <person name="Kramer D."/>
            <person name="Li W."/>
            <person name="Munsamy K."/>
            <person name="Piso A."/>
            <person name="Price J.L."/>
            <person name="Sonnekus B."/>
            <person name="Thomas C."/>
            <person name="van der Nest A."/>
            <person name="van Dijk A."/>
            <person name="van Heerden A."/>
            <person name="van Vuuren N."/>
            <person name="Yilmaz N."/>
            <person name="Duong T.A."/>
            <person name="van der Merwe N.A."/>
            <person name="Wingfield M.J."/>
            <person name="Wingfield B.D."/>
        </authorList>
    </citation>
    <scope>NUCLEOTIDE SEQUENCE [LARGE SCALE GENOMIC DNA]</scope>
    <source>
        <strain evidence="3 4">CMW 5346</strain>
    </source>
</reference>
<feature type="compositionally biased region" description="Basic residues" evidence="1">
    <location>
        <begin position="241"/>
        <end position="259"/>
    </location>
</feature>
<feature type="compositionally biased region" description="Low complexity" evidence="1">
    <location>
        <begin position="943"/>
        <end position="952"/>
    </location>
</feature>
<dbReference type="EMBL" id="JAWCUI010000078">
    <property type="protein sequence ID" value="KAL1889203.1"/>
    <property type="molecule type" value="Genomic_DNA"/>
</dbReference>
<feature type="compositionally biased region" description="Acidic residues" evidence="1">
    <location>
        <begin position="355"/>
        <end position="372"/>
    </location>
</feature>
<feature type="region of interest" description="Disordered" evidence="1">
    <location>
        <begin position="938"/>
        <end position="959"/>
    </location>
</feature>
<comment type="caution">
    <text evidence="3">The sequence shown here is derived from an EMBL/GenBank/DDBJ whole genome shotgun (WGS) entry which is preliminary data.</text>
</comment>
<feature type="region of interest" description="Disordered" evidence="1">
    <location>
        <begin position="438"/>
        <end position="485"/>
    </location>
</feature>
<organism evidence="3 4">
    <name type="scientific">Sporothrix stenoceras</name>
    <dbReference type="NCBI Taxonomy" id="5173"/>
    <lineage>
        <taxon>Eukaryota</taxon>
        <taxon>Fungi</taxon>
        <taxon>Dikarya</taxon>
        <taxon>Ascomycota</taxon>
        <taxon>Pezizomycotina</taxon>
        <taxon>Sordariomycetes</taxon>
        <taxon>Sordariomycetidae</taxon>
        <taxon>Ophiostomatales</taxon>
        <taxon>Ophiostomataceae</taxon>
        <taxon>Sporothrix</taxon>
    </lineage>
</organism>